<feature type="transmembrane region" description="Helical" evidence="1">
    <location>
        <begin position="140"/>
        <end position="161"/>
    </location>
</feature>
<comment type="caution">
    <text evidence="3">The sequence shown here is derived from an EMBL/GenBank/DDBJ whole genome shotgun (WGS) entry which is preliminary data.</text>
</comment>
<dbReference type="Pfam" id="PF01757">
    <property type="entry name" value="Acyl_transf_3"/>
    <property type="match status" value="1"/>
</dbReference>
<accession>A0ABV5ZHN0</accession>
<evidence type="ECO:0000313" key="4">
    <source>
        <dbReference type="Proteomes" id="UP001589688"/>
    </source>
</evidence>
<dbReference type="InterPro" id="IPR002656">
    <property type="entry name" value="Acyl_transf_3_dom"/>
</dbReference>
<feature type="transmembrane region" description="Helical" evidence="1">
    <location>
        <begin position="75"/>
        <end position="96"/>
    </location>
</feature>
<sequence>MEKTRIRFLDLAKLTAIFLVVWGHVILCSGSESANTRSIHDWIYTFHMPLFMLLSGFFVASSLQYGFVSVLRKKFAQLLVPCLSCTLLCILYIALFRELTFNAVRTELIGNSWFLKTLFANYVLFYVLKQTRLQDGWLFVLSYVAILAIPHSYSLQFSWLYPFFWMGYFMKCKFQWLMDNMKVLTLVSIAAYSTFYALCHKDMVTMLGILPTMASITSTPLLLLSKFVMVAAGSLMCVGLCYYVEKYAPHGIVAKMACCGKYTLGVYIIQTIFIIEIYADVAGTITAWGQGHEVWHTLWVSVFMSILCLATIRFFARYKWIDRLLFGGQYYTNKA</sequence>
<keyword evidence="3" id="KW-0012">Acyltransferase</keyword>
<feature type="transmembrane region" description="Helical" evidence="1">
    <location>
        <begin position="294"/>
        <end position="316"/>
    </location>
</feature>
<dbReference type="PANTHER" id="PTHR37312:SF1">
    <property type="entry name" value="MEMBRANE-BOUND ACYLTRANSFERASE YKRP-RELATED"/>
    <property type="match status" value="1"/>
</dbReference>
<keyword evidence="4" id="KW-1185">Reference proteome</keyword>
<proteinExistence type="predicted"/>
<dbReference type="GO" id="GO:0016746">
    <property type="term" value="F:acyltransferase activity"/>
    <property type="evidence" value="ECO:0007669"/>
    <property type="project" value="UniProtKB-KW"/>
</dbReference>
<keyword evidence="1" id="KW-0812">Transmembrane</keyword>
<gene>
    <name evidence="3" type="ORF">ACFFK8_03375</name>
</gene>
<dbReference type="Proteomes" id="UP001589688">
    <property type="component" value="Unassembled WGS sequence"/>
</dbReference>
<dbReference type="PANTHER" id="PTHR37312">
    <property type="entry name" value="MEMBRANE-BOUND ACYLTRANSFERASE YKRP-RELATED"/>
    <property type="match status" value="1"/>
</dbReference>
<evidence type="ECO:0000259" key="2">
    <source>
        <dbReference type="Pfam" id="PF01757"/>
    </source>
</evidence>
<keyword evidence="3" id="KW-0808">Transferase</keyword>
<evidence type="ECO:0000256" key="1">
    <source>
        <dbReference type="SAM" id="Phobius"/>
    </source>
</evidence>
<feature type="transmembrane region" description="Helical" evidence="1">
    <location>
        <begin position="108"/>
        <end position="128"/>
    </location>
</feature>
<protein>
    <submittedName>
        <fullName evidence="3">Acyltransferase family protein</fullName>
    </submittedName>
</protein>
<feature type="domain" description="Acyltransferase 3" evidence="2">
    <location>
        <begin position="7"/>
        <end position="310"/>
    </location>
</feature>
<feature type="transmembrane region" description="Helical" evidence="1">
    <location>
        <begin position="264"/>
        <end position="288"/>
    </location>
</feature>
<feature type="transmembrane region" description="Helical" evidence="1">
    <location>
        <begin position="227"/>
        <end position="244"/>
    </location>
</feature>
<keyword evidence="1" id="KW-1133">Transmembrane helix</keyword>
<dbReference type="InterPro" id="IPR052734">
    <property type="entry name" value="Nod_factor_acetyltransferase"/>
</dbReference>
<feature type="transmembrane region" description="Helical" evidence="1">
    <location>
        <begin position="204"/>
        <end position="221"/>
    </location>
</feature>
<reference evidence="3 4" key="1">
    <citation type="submission" date="2024-09" db="EMBL/GenBank/DDBJ databases">
        <authorList>
            <person name="Sun Q."/>
            <person name="Mori K."/>
        </authorList>
    </citation>
    <scope>NUCLEOTIDE SEQUENCE [LARGE SCALE GENOMIC DNA]</scope>
    <source>
        <strain evidence="3 4">ATCC 51272</strain>
    </source>
</reference>
<feature type="transmembrane region" description="Helical" evidence="1">
    <location>
        <begin position="12"/>
        <end position="30"/>
    </location>
</feature>
<organism evidence="3 4">
    <name type="scientific">Hallella seregens ATCC 51272</name>
    <dbReference type="NCBI Taxonomy" id="1336250"/>
    <lineage>
        <taxon>Bacteria</taxon>
        <taxon>Pseudomonadati</taxon>
        <taxon>Bacteroidota</taxon>
        <taxon>Bacteroidia</taxon>
        <taxon>Bacteroidales</taxon>
        <taxon>Prevotellaceae</taxon>
        <taxon>Hallella</taxon>
    </lineage>
</organism>
<keyword evidence="1" id="KW-0472">Membrane</keyword>
<evidence type="ECO:0000313" key="3">
    <source>
        <dbReference type="EMBL" id="MFB9896878.1"/>
    </source>
</evidence>
<dbReference type="EMBL" id="JBHLZF010000001">
    <property type="protein sequence ID" value="MFB9896878.1"/>
    <property type="molecule type" value="Genomic_DNA"/>
</dbReference>
<feature type="transmembrane region" description="Helical" evidence="1">
    <location>
        <begin position="181"/>
        <end position="199"/>
    </location>
</feature>
<dbReference type="RefSeq" id="WP_027951831.1">
    <property type="nucleotide sequence ID" value="NZ_JADU01000008.1"/>
</dbReference>
<feature type="transmembrane region" description="Helical" evidence="1">
    <location>
        <begin position="42"/>
        <end position="63"/>
    </location>
</feature>
<name>A0ABV5ZHN0_9BACT</name>